<keyword evidence="2" id="KW-1185">Reference proteome</keyword>
<name>A0A5C3EAV6_9BASI</name>
<dbReference type="EMBL" id="OOIN01000017">
    <property type="protein sequence ID" value="SPO27320.1"/>
    <property type="molecule type" value="Genomic_DNA"/>
</dbReference>
<accession>A0A5C3EAV6</accession>
<dbReference type="AlphaFoldDB" id="A0A5C3EAV6"/>
<protein>
    <submittedName>
        <fullName evidence="1">Uncharacterized protein</fullName>
    </submittedName>
</protein>
<reference evidence="1 2" key="1">
    <citation type="submission" date="2018-03" db="EMBL/GenBank/DDBJ databases">
        <authorList>
            <person name="Guldener U."/>
        </authorList>
    </citation>
    <scope>NUCLEOTIDE SEQUENCE [LARGE SCALE GENOMIC DNA]</scope>
    <source>
        <strain evidence="1 2">NBRC100155</strain>
    </source>
</reference>
<evidence type="ECO:0000313" key="1">
    <source>
        <dbReference type="EMBL" id="SPO27320.1"/>
    </source>
</evidence>
<sequence>MPHEYDFEMWLGAQEEYSKAHKGKPYVAQHVGLAPFDDVYNLKGKILYMAENAGRLTGAMKIGVRGSQEEGNRAIWFSTVIHPLDFLAEEMMLGDRLAFALWRKDKDGEKLLTIDTVPNLNLRLGLEDLHAVLGRF</sequence>
<proteinExistence type="predicted"/>
<evidence type="ECO:0000313" key="2">
    <source>
        <dbReference type="Proteomes" id="UP000324022"/>
    </source>
</evidence>
<dbReference type="OrthoDB" id="10427998at2759"/>
<dbReference type="Proteomes" id="UP000324022">
    <property type="component" value="Unassembled WGS sequence"/>
</dbReference>
<gene>
    <name evidence="1" type="ORF">UTRI_10437</name>
</gene>
<organism evidence="1 2">
    <name type="scientific">Ustilago trichophora</name>
    <dbReference type="NCBI Taxonomy" id="86804"/>
    <lineage>
        <taxon>Eukaryota</taxon>
        <taxon>Fungi</taxon>
        <taxon>Dikarya</taxon>
        <taxon>Basidiomycota</taxon>
        <taxon>Ustilaginomycotina</taxon>
        <taxon>Ustilaginomycetes</taxon>
        <taxon>Ustilaginales</taxon>
        <taxon>Ustilaginaceae</taxon>
        <taxon>Ustilago</taxon>
    </lineage>
</organism>